<sequence length="251" mass="27822">MEVIQPVTYVINLDRNPARLKATKSVLAAAGLSFTRVPAVDGRRLEADAGNAALGTLGRTLSCGEVGCFESHRLCAKKFFATGLPYGLVVEDDLALRPMGKSQLDHLWASLEHIHGWDVMNLGKNAKRFCTPLLQPGWKELGTTHYRAHYFPMTTPAILWSRAGASTFLDLTQQITMPVDLFLRNWTLTTGRGMAFAPSPFTVRGEESEIDKMQATQGSRCAARNASYLPQRIKRQIQGYLLARKSQKAWA</sequence>
<dbReference type="InterPro" id="IPR002654">
    <property type="entry name" value="Glyco_trans_25"/>
</dbReference>
<evidence type="ECO:0000313" key="3">
    <source>
        <dbReference type="Proteomes" id="UP001238334"/>
    </source>
</evidence>
<gene>
    <name evidence="2" type="ORF">QPJ95_10795</name>
</gene>
<dbReference type="AlphaFoldDB" id="A0A9Y2L461"/>
<evidence type="ECO:0000259" key="1">
    <source>
        <dbReference type="Pfam" id="PF01755"/>
    </source>
</evidence>
<dbReference type="KEGG" id="ppso:QPJ95_10795"/>
<dbReference type="RefSeq" id="WP_270920503.1">
    <property type="nucleotide sequence ID" value="NZ_CP127247.1"/>
</dbReference>
<protein>
    <submittedName>
        <fullName evidence="2">Glycosyltransferase family 25 protein</fullName>
    </submittedName>
</protein>
<proteinExistence type="predicted"/>
<organism evidence="2 3">
    <name type="scientific">Parasedimentitalea psychrophila</name>
    <dbReference type="NCBI Taxonomy" id="2997337"/>
    <lineage>
        <taxon>Bacteria</taxon>
        <taxon>Pseudomonadati</taxon>
        <taxon>Pseudomonadota</taxon>
        <taxon>Alphaproteobacteria</taxon>
        <taxon>Rhodobacterales</taxon>
        <taxon>Paracoccaceae</taxon>
        <taxon>Parasedimentitalea</taxon>
    </lineage>
</organism>
<feature type="domain" description="Glycosyl transferase family 25" evidence="1">
    <location>
        <begin position="8"/>
        <end position="182"/>
    </location>
</feature>
<keyword evidence="3" id="KW-1185">Reference proteome</keyword>
<accession>A0A9Y2L461</accession>
<dbReference type="CDD" id="cd06532">
    <property type="entry name" value="Glyco_transf_25"/>
    <property type="match status" value="1"/>
</dbReference>
<dbReference type="Proteomes" id="UP001238334">
    <property type="component" value="Chromosome"/>
</dbReference>
<reference evidence="2 3" key="1">
    <citation type="submission" date="2023-06" db="EMBL/GenBank/DDBJ databases">
        <title>Parasedimentitalea psychrophila sp. nov., a psychrophilic bacterium isolated from deep-sea sediment.</title>
        <authorList>
            <person name="Li A."/>
        </authorList>
    </citation>
    <scope>NUCLEOTIDE SEQUENCE [LARGE SCALE GENOMIC DNA]</scope>
    <source>
        <strain evidence="2 3">QS115</strain>
    </source>
</reference>
<name>A0A9Y2L461_9RHOB</name>
<evidence type="ECO:0000313" key="2">
    <source>
        <dbReference type="EMBL" id="WIY27351.1"/>
    </source>
</evidence>
<dbReference type="EMBL" id="CP127247">
    <property type="protein sequence ID" value="WIY27351.1"/>
    <property type="molecule type" value="Genomic_DNA"/>
</dbReference>
<dbReference type="Pfam" id="PF01755">
    <property type="entry name" value="Glyco_transf_25"/>
    <property type="match status" value="1"/>
</dbReference>